<protein>
    <submittedName>
        <fullName evidence="1">Uncharacterized protein</fullName>
    </submittedName>
</protein>
<dbReference type="AlphaFoldDB" id="A0A165CIY2"/>
<name>A0A165CIY2_9BASI</name>
<dbReference type="Proteomes" id="UP000076842">
    <property type="component" value="Unassembled WGS sequence"/>
</dbReference>
<dbReference type="InParanoid" id="A0A165CIY2"/>
<reference evidence="1 2" key="1">
    <citation type="journal article" date="2016" name="Mol. Biol. Evol.">
        <title>Comparative Genomics of Early-Diverging Mushroom-Forming Fungi Provides Insights into the Origins of Lignocellulose Decay Capabilities.</title>
        <authorList>
            <person name="Nagy L.G."/>
            <person name="Riley R."/>
            <person name="Tritt A."/>
            <person name="Adam C."/>
            <person name="Daum C."/>
            <person name="Floudas D."/>
            <person name="Sun H."/>
            <person name="Yadav J.S."/>
            <person name="Pangilinan J."/>
            <person name="Larsson K.H."/>
            <person name="Matsuura K."/>
            <person name="Barry K."/>
            <person name="Labutti K."/>
            <person name="Kuo R."/>
            <person name="Ohm R.A."/>
            <person name="Bhattacharya S.S."/>
            <person name="Shirouzu T."/>
            <person name="Yoshinaga Y."/>
            <person name="Martin F.M."/>
            <person name="Grigoriev I.V."/>
            <person name="Hibbett D.S."/>
        </authorList>
    </citation>
    <scope>NUCLEOTIDE SEQUENCE [LARGE SCALE GENOMIC DNA]</scope>
    <source>
        <strain evidence="1 2">HHB12733</strain>
    </source>
</reference>
<dbReference type="EMBL" id="KV424138">
    <property type="protein sequence ID" value="KZT50880.1"/>
    <property type="molecule type" value="Genomic_DNA"/>
</dbReference>
<accession>A0A165CIY2</accession>
<evidence type="ECO:0000313" key="2">
    <source>
        <dbReference type="Proteomes" id="UP000076842"/>
    </source>
</evidence>
<keyword evidence="2" id="KW-1185">Reference proteome</keyword>
<proteinExistence type="predicted"/>
<gene>
    <name evidence="1" type="ORF">CALCODRAFT_163927</name>
</gene>
<sequence length="88" mass="9663">MCPHGFKKVGARRTVFVYMLLDIAGQTGAALVTTCAMTTARHKVLVEDIHLLRQAWGCRSTKSRHSCSLLTVTYSHVTLNSCACVELP</sequence>
<organism evidence="1 2">
    <name type="scientific">Calocera cornea HHB12733</name>
    <dbReference type="NCBI Taxonomy" id="1353952"/>
    <lineage>
        <taxon>Eukaryota</taxon>
        <taxon>Fungi</taxon>
        <taxon>Dikarya</taxon>
        <taxon>Basidiomycota</taxon>
        <taxon>Agaricomycotina</taxon>
        <taxon>Dacrymycetes</taxon>
        <taxon>Dacrymycetales</taxon>
        <taxon>Dacrymycetaceae</taxon>
        <taxon>Calocera</taxon>
    </lineage>
</organism>
<evidence type="ECO:0000313" key="1">
    <source>
        <dbReference type="EMBL" id="KZT50880.1"/>
    </source>
</evidence>